<proteinExistence type="predicted"/>
<gene>
    <name evidence="2" type="ORF">IAA37_00495</name>
</gene>
<dbReference type="Pfam" id="PF06541">
    <property type="entry name" value="ABC_trans_CmpB"/>
    <property type="match status" value="1"/>
</dbReference>
<dbReference type="PROSITE" id="PS51257">
    <property type="entry name" value="PROKAR_LIPOPROTEIN"/>
    <property type="match status" value="1"/>
</dbReference>
<evidence type="ECO:0000313" key="3">
    <source>
        <dbReference type="Proteomes" id="UP000823877"/>
    </source>
</evidence>
<evidence type="ECO:0000256" key="1">
    <source>
        <dbReference type="SAM" id="Phobius"/>
    </source>
</evidence>
<dbReference type="AlphaFoldDB" id="A0A9D2MG16"/>
<feature type="transmembrane region" description="Helical" evidence="1">
    <location>
        <begin position="150"/>
        <end position="171"/>
    </location>
</feature>
<comment type="caution">
    <text evidence="2">The sequence shown here is derived from an EMBL/GenBank/DDBJ whole genome shotgun (WGS) entry which is preliminary data.</text>
</comment>
<keyword evidence="1" id="KW-0472">Membrane</keyword>
<dbReference type="EMBL" id="DWXN01000002">
    <property type="protein sequence ID" value="HJB74140.1"/>
    <property type="molecule type" value="Genomic_DNA"/>
</dbReference>
<keyword evidence="1" id="KW-0812">Transmembrane</keyword>
<feature type="transmembrane region" description="Helical" evidence="1">
    <location>
        <begin position="109"/>
        <end position="130"/>
    </location>
</feature>
<keyword evidence="1" id="KW-1133">Transmembrane helix</keyword>
<feature type="transmembrane region" description="Helical" evidence="1">
    <location>
        <begin position="6"/>
        <end position="30"/>
    </location>
</feature>
<protein>
    <submittedName>
        <fullName evidence="2">ABC transporter permease</fullName>
    </submittedName>
</protein>
<sequence>MAKFNFYQYVWIFISGCYLGYGVETLWCLIKLGYIESRKSLVLGHLSVAYGMGAVLLTLLLVHFQNSSAWKIFLVAFVSGTVVEYICSLGQEICFGSVAWDYSHLPLNINGRVCLLYSLFWGVLGLFWVKLVIPFMSKCFDKINIPFDKVIIWAFIAFFVFDATLSASAAIRMDKRDNGEDAKNHFEQYLDTHYDDETMHKIYANSKSVEKNK</sequence>
<dbReference type="InterPro" id="IPR010540">
    <property type="entry name" value="CmpB_TMEM229"/>
</dbReference>
<dbReference type="Proteomes" id="UP000823877">
    <property type="component" value="Unassembled WGS sequence"/>
</dbReference>
<feature type="transmembrane region" description="Helical" evidence="1">
    <location>
        <begin position="42"/>
        <end position="62"/>
    </location>
</feature>
<reference evidence="2" key="2">
    <citation type="submission" date="2021-04" db="EMBL/GenBank/DDBJ databases">
        <authorList>
            <person name="Gilroy R."/>
        </authorList>
    </citation>
    <scope>NUCLEOTIDE SEQUENCE</scope>
    <source>
        <strain evidence="2">CHK188-16595</strain>
    </source>
</reference>
<reference evidence="2" key="1">
    <citation type="journal article" date="2021" name="PeerJ">
        <title>Extensive microbial diversity within the chicken gut microbiome revealed by metagenomics and culture.</title>
        <authorList>
            <person name="Gilroy R."/>
            <person name="Ravi A."/>
            <person name="Getino M."/>
            <person name="Pursley I."/>
            <person name="Horton D.L."/>
            <person name="Alikhan N.F."/>
            <person name="Baker D."/>
            <person name="Gharbi K."/>
            <person name="Hall N."/>
            <person name="Watson M."/>
            <person name="Adriaenssens E.M."/>
            <person name="Foster-Nyarko E."/>
            <person name="Jarju S."/>
            <person name="Secka A."/>
            <person name="Antonio M."/>
            <person name="Oren A."/>
            <person name="Chaudhuri R.R."/>
            <person name="La Ragione R."/>
            <person name="Hildebrand F."/>
            <person name="Pallen M.J."/>
        </authorList>
    </citation>
    <scope>NUCLEOTIDE SEQUENCE</scope>
    <source>
        <strain evidence="2">CHK188-16595</strain>
    </source>
</reference>
<accession>A0A9D2MG16</accession>
<name>A0A9D2MG16_9FIRM</name>
<organism evidence="2 3">
    <name type="scientific">Candidatus Eubacterium faecale</name>
    <dbReference type="NCBI Taxonomy" id="2838568"/>
    <lineage>
        <taxon>Bacteria</taxon>
        <taxon>Bacillati</taxon>
        <taxon>Bacillota</taxon>
        <taxon>Clostridia</taxon>
        <taxon>Eubacteriales</taxon>
        <taxon>Eubacteriaceae</taxon>
        <taxon>Eubacterium</taxon>
    </lineage>
</organism>
<evidence type="ECO:0000313" key="2">
    <source>
        <dbReference type="EMBL" id="HJB74140.1"/>
    </source>
</evidence>